<evidence type="ECO:0000256" key="6">
    <source>
        <dbReference type="SAM" id="SignalP"/>
    </source>
</evidence>
<evidence type="ECO:0000259" key="7">
    <source>
        <dbReference type="PROSITE" id="PS50014"/>
    </source>
</evidence>
<feature type="domain" description="NET" evidence="8">
    <location>
        <begin position="158"/>
        <end position="239"/>
    </location>
</feature>
<dbReference type="Pfam" id="PF00439">
    <property type="entry name" value="Bromodomain"/>
    <property type="match status" value="1"/>
</dbReference>
<feature type="compositionally biased region" description="Polar residues" evidence="5">
    <location>
        <begin position="100"/>
        <end position="115"/>
    </location>
</feature>
<dbReference type="Proteomes" id="UP001234989">
    <property type="component" value="Chromosome 1"/>
</dbReference>
<feature type="signal peptide" evidence="6">
    <location>
        <begin position="1"/>
        <end position="23"/>
    </location>
</feature>
<dbReference type="PANTHER" id="PTHR45926">
    <property type="entry name" value="OSJNBA0053K19.4 PROTEIN"/>
    <property type="match status" value="1"/>
</dbReference>
<evidence type="ECO:0000259" key="8">
    <source>
        <dbReference type="PROSITE" id="PS51525"/>
    </source>
</evidence>
<keyword evidence="2 4" id="KW-0103">Bromodomain</keyword>
<protein>
    <submittedName>
        <fullName evidence="9">Uncharacterized protein</fullName>
    </submittedName>
</protein>
<dbReference type="SUPFAM" id="SSF47370">
    <property type="entry name" value="Bromodomain"/>
    <property type="match status" value="1"/>
</dbReference>
<dbReference type="Pfam" id="PF17035">
    <property type="entry name" value="BET"/>
    <property type="match status" value="1"/>
</dbReference>
<dbReference type="InterPro" id="IPR001487">
    <property type="entry name" value="Bromodomain"/>
</dbReference>
<feature type="compositionally biased region" description="Polar residues" evidence="5">
    <location>
        <begin position="268"/>
        <end position="281"/>
    </location>
</feature>
<keyword evidence="1" id="KW-0805">Transcription regulation</keyword>
<dbReference type="InterPro" id="IPR027353">
    <property type="entry name" value="NET_dom"/>
</dbReference>
<evidence type="ECO:0000256" key="4">
    <source>
        <dbReference type="PROSITE-ProRule" id="PRU00035"/>
    </source>
</evidence>
<dbReference type="EMBL" id="CP133612">
    <property type="protein sequence ID" value="WMV08637.1"/>
    <property type="molecule type" value="Genomic_DNA"/>
</dbReference>
<gene>
    <name evidence="9" type="ORF">MTR67_002022</name>
</gene>
<dbReference type="PRINTS" id="PR00503">
    <property type="entry name" value="BROMODOMAIN"/>
</dbReference>
<dbReference type="PROSITE" id="PS51525">
    <property type="entry name" value="NET"/>
    <property type="match status" value="1"/>
</dbReference>
<evidence type="ECO:0000256" key="1">
    <source>
        <dbReference type="ARBA" id="ARBA00023015"/>
    </source>
</evidence>
<feature type="compositionally biased region" description="Low complexity" evidence="5">
    <location>
        <begin position="294"/>
        <end position="324"/>
    </location>
</feature>
<evidence type="ECO:0000313" key="10">
    <source>
        <dbReference type="Proteomes" id="UP001234989"/>
    </source>
</evidence>
<feature type="region of interest" description="Disordered" evidence="5">
    <location>
        <begin position="265"/>
        <end position="324"/>
    </location>
</feature>
<name>A0AAF0PPQ7_SOLVR</name>
<evidence type="ECO:0000313" key="9">
    <source>
        <dbReference type="EMBL" id="WMV08637.1"/>
    </source>
</evidence>
<dbReference type="InterPro" id="IPR036427">
    <property type="entry name" value="Bromodomain-like_sf"/>
</dbReference>
<dbReference type="AlphaFoldDB" id="A0AAF0PPQ7"/>
<evidence type="ECO:0000256" key="5">
    <source>
        <dbReference type="SAM" id="MobiDB-lite"/>
    </source>
</evidence>
<keyword evidence="10" id="KW-1185">Reference proteome</keyword>
<proteinExistence type="predicted"/>
<evidence type="ECO:0000256" key="2">
    <source>
        <dbReference type="ARBA" id="ARBA00023117"/>
    </source>
</evidence>
<sequence length="324" mass="35990">MVSRSRGIHLALALALINIEIRCLRDAPLFQRLMKHKHGWVFNEPVNVKGLGLHDYHAIIKHPRDLGTIKARLSQNLYKSPREFAEDVRLVFCLPTPTSRKVPQPSPFSRASVTSHAAPPVSQARTLDRSESMTGPAGFRFKPSRVAHVGRVPVPKKPKANDSNKRNMTYEEKQRLNTHLQSLPLKSLMLLFRLLKRGTQHFINMMMRLKLDIDSVDVESLWELERIVTNYKKNLSKQKRKTELALQARGTARTAPVMNSAPMVAGALNSNTGRNNTSALATNAEARRQMDNASSSSSSSSDSGSSSRDSDSYNSSGSGSEVGH</sequence>
<keyword evidence="3" id="KW-0804">Transcription</keyword>
<dbReference type="Gene3D" id="1.20.920.10">
    <property type="entry name" value="Bromodomain-like"/>
    <property type="match status" value="1"/>
</dbReference>
<feature type="domain" description="Bromo" evidence="7">
    <location>
        <begin position="34"/>
        <end position="92"/>
    </location>
</feature>
<feature type="chain" id="PRO_5041963011" evidence="6">
    <location>
        <begin position="24"/>
        <end position="324"/>
    </location>
</feature>
<feature type="region of interest" description="Disordered" evidence="5">
    <location>
        <begin position="100"/>
        <end position="140"/>
    </location>
</feature>
<dbReference type="InterPro" id="IPR038336">
    <property type="entry name" value="NET_sf"/>
</dbReference>
<dbReference type="PROSITE" id="PS50014">
    <property type="entry name" value="BROMODOMAIN_2"/>
    <property type="match status" value="1"/>
</dbReference>
<evidence type="ECO:0000256" key="3">
    <source>
        <dbReference type="ARBA" id="ARBA00023163"/>
    </source>
</evidence>
<keyword evidence="6" id="KW-0732">Signal</keyword>
<accession>A0AAF0PPQ7</accession>
<dbReference type="Gene3D" id="1.20.1270.220">
    <property type="match status" value="1"/>
</dbReference>
<organism evidence="9 10">
    <name type="scientific">Solanum verrucosum</name>
    <dbReference type="NCBI Taxonomy" id="315347"/>
    <lineage>
        <taxon>Eukaryota</taxon>
        <taxon>Viridiplantae</taxon>
        <taxon>Streptophyta</taxon>
        <taxon>Embryophyta</taxon>
        <taxon>Tracheophyta</taxon>
        <taxon>Spermatophyta</taxon>
        <taxon>Magnoliopsida</taxon>
        <taxon>eudicotyledons</taxon>
        <taxon>Gunneridae</taxon>
        <taxon>Pentapetalae</taxon>
        <taxon>asterids</taxon>
        <taxon>lamiids</taxon>
        <taxon>Solanales</taxon>
        <taxon>Solanaceae</taxon>
        <taxon>Solanoideae</taxon>
        <taxon>Solaneae</taxon>
        <taxon>Solanum</taxon>
    </lineage>
</organism>
<reference evidence="9" key="1">
    <citation type="submission" date="2023-08" db="EMBL/GenBank/DDBJ databases">
        <title>A de novo genome assembly of Solanum verrucosum Schlechtendal, a Mexican diploid species geographically isolated from the other diploid A-genome species in potato relatives.</title>
        <authorList>
            <person name="Hosaka K."/>
        </authorList>
    </citation>
    <scope>NUCLEOTIDE SEQUENCE</scope>
    <source>
        <tissue evidence="9">Young leaves</tissue>
    </source>
</reference>
<dbReference type="SMART" id="SM00297">
    <property type="entry name" value="BROMO"/>
    <property type="match status" value="1"/>
</dbReference>